<feature type="compositionally biased region" description="Basic and acidic residues" evidence="1">
    <location>
        <begin position="85"/>
        <end position="109"/>
    </location>
</feature>
<protein>
    <submittedName>
        <fullName evidence="2">Uncharacterized protein</fullName>
    </submittedName>
</protein>
<feature type="region of interest" description="Disordered" evidence="1">
    <location>
        <begin position="70"/>
        <end position="109"/>
    </location>
</feature>
<gene>
    <name evidence="2" type="ORF">ATJ97_1222</name>
</gene>
<dbReference type="NCBIfam" id="NF038175">
    <property type="entry name" value="IniB_NTERM"/>
    <property type="match status" value="1"/>
</dbReference>
<dbReference type="RefSeq" id="WP_098482955.1">
    <property type="nucleotide sequence ID" value="NZ_PDJI01000004.1"/>
</dbReference>
<dbReference type="InterPro" id="IPR049709">
    <property type="entry name" value="IniB-like_N"/>
</dbReference>
<proteinExistence type="predicted"/>
<sequence length="361" mass="38235">MTTIANMLLEFLMKLLRDPEAAAAFRSDPDKALEAAGLGGVCTDDVEAVMPVIFDYAPVRVDSSFDRDYGTGGNDAAIGGSFPRPGHDRPGHDRPDVPGHDDADHPRYDDDHAHAVQQLSYVVNDYSYTSWVDDRDTVTDQSVNQNIWADGDVVQLFDNDAVIASGDHAVAAGDDAHVDNSHDESTRTWVDAEDGATVVVGDDNFSDEIDNSGNYADRGGSVADDDTDIHNSGQLADRGGEIHDDDVDVDLHNSGQIAGGDAVDADHGSTAGGGDVSDSHDDTHVDVDLDNSGVIAGGDVVQHETDVDLDSSGVIAGGDVVQHETDVDIEDSFTVDDSFTSDDDTLDVDVDHSVNEGEVDL</sequence>
<dbReference type="Proteomes" id="UP000222106">
    <property type="component" value="Unassembled WGS sequence"/>
</dbReference>
<dbReference type="AlphaFoldDB" id="A0A2A9EJF6"/>
<feature type="region of interest" description="Disordered" evidence="1">
    <location>
        <begin position="202"/>
        <end position="286"/>
    </location>
</feature>
<dbReference type="EMBL" id="PDJI01000004">
    <property type="protein sequence ID" value="PFG38736.1"/>
    <property type="molecule type" value="Genomic_DNA"/>
</dbReference>
<accession>A0A2A9EJF6</accession>
<dbReference type="OrthoDB" id="5078400at2"/>
<name>A0A2A9EJF6_9MICO</name>
<feature type="region of interest" description="Disordered" evidence="1">
    <location>
        <begin position="333"/>
        <end position="361"/>
    </location>
</feature>
<evidence type="ECO:0000313" key="3">
    <source>
        <dbReference type="Proteomes" id="UP000222106"/>
    </source>
</evidence>
<comment type="caution">
    <text evidence="2">The sequence shown here is derived from an EMBL/GenBank/DDBJ whole genome shotgun (WGS) entry which is preliminary data.</text>
</comment>
<feature type="compositionally biased region" description="Acidic residues" evidence="1">
    <location>
        <begin position="333"/>
        <end position="348"/>
    </location>
</feature>
<evidence type="ECO:0000313" key="2">
    <source>
        <dbReference type="EMBL" id="PFG38736.1"/>
    </source>
</evidence>
<evidence type="ECO:0000256" key="1">
    <source>
        <dbReference type="SAM" id="MobiDB-lite"/>
    </source>
</evidence>
<feature type="compositionally biased region" description="Basic and acidic residues" evidence="1">
    <location>
        <begin position="277"/>
        <end position="286"/>
    </location>
</feature>
<keyword evidence="3" id="KW-1185">Reference proteome</keyword>
<reference evidence="2 3" key="1">
    <citation type="submission" date="2017-10" db="EMBL/GenBank/DDBJ databases">
        <title>Sequencing the genomes of 1000 actinobacteria strains.</title>
        <authorList>
            <person name="Klenk H.-P."/>
        </authorList>
    </citation>
    <scope>NUCLEOTIDE SEQUENCE [LARGE SCALE GENOMIC DNA]</scope>
    <source>
        <strain evidence="2 3">DSM 21838</strain>
    </source>
</reference>
<organism evidence="2 3">
    <name type="scientific">Georgenia soli</name>
    <dbReference type="NCBI Taxonomy" id="638953"/>
    <lineage>
        <taxon>Bacteria</taxon>
        <taxon>Bacillati</taxon>
        <taxon>Actinomycetota</taxon>
        <taxon>Actinomycetes</taxon>
        <taxon>Micrococcales</taxon>
        <taxon>Bogoriellaceae</taxon>
        <taxon>Georgenia</taxon>
    </lineage>
</organism>